<dbReference type="EMBL" id="CP007790">
    <property type="protein sequence ID" value="AJK69440.1"/>
    <property type="molecule type" value="Genomic_DNA"/>
</dbReference>
<keyword evidence="4" id="KW-1185">Reference proteome</keyword>
<accession>A0A0B6TV35</accession>
<reference evidence="3 4" key="1">
    <citation type="submission" date="2014-05" db="EMBL/GenBank/DDBJ databases">
        <title>Complete genome sequence of Corynebacterium marinum DSM 44953.</title>
        <authorList>
            <person name="Schaffert L."/>
            <person name="Albersmeier A."/>
            <person name="Kalinowski J."/>
            <person name="Ruckert C."/>
        </authorList>
    </citation>
    <scope>NUCLEOTIDE SEQUENCE [LARGE SCALE GENOMIC DNA]</scope>
    <source>
        <strain evidence="3 4">DSM 44953</strain>
    </source>
</reference>
<dbReference type="PROSITE" id="PS51257">
    <property type="entry name" value="PROKAR_LIPOPROTEIN"/>
    <property type="match status" value="1"/>
</dbReference>
<gene>
    <name evidence="3" type="ORF">B840_09235</name>
</gene>
<feature type="chain" id="PRO_5039462056" evidence="2">
    <location>
        <begin position="23"/>
        <end position="176"/>
    </location>
</feature>
<evidence type="ECO:0000313" key="3">
    <source>
        <dbReference type="EMBL" id="AJK69440.1"/>
    </source>
</evidence>
<sequence>MRRYRPGISSTLILATALLVTACGSDGDGQSVAESIEVTTSETPVAEARQVEPKVADRLRGATTDPGLNVEWSYQGVRSGQYSGSVVTVLVRNLNDEPLSPDDLPEPKLTYNSGGGTMVDATPIADDETERSLGLDLPLGAGASANIQYAFEVSPGNLWDAELRVGNVIFEGNLNY</sequence>
<dbReference type="HOGENOM" id="CLU_133136_0_0_11"/>
<dbReference type="OrthoDB" id="4419866at2"/>
<evidence type="ECO:0000256" key="2">
    <source>
        <dbReference type="SAM" id="SignalP"/>
    </source>
</evidence>
<dbReference type="AlphaFoldDB" id="A0A0B6TV35"/>
<dbReference type="KEGG" id="cmq:B840_09235"/>
<dbReference type="STRING" id="1224162.B840_09235"/>
<organism evidence="3 4">
    <name type="scientific">Corynebacterium marinum DSM 44953</name>
    <dbReference type="NCBI Taxonomy" id="1224162"/>
    <lineage>
        <taxon>Bacteria</taxon>
        <taxon>Bacillati</taxon>
        <taxon>Actinomycetota</taxon>
        <taxon>Actinomycetes</taxon>
        <taxon>Mycobacteriales</taxon>
        <taxon>Corynebacteriaceae</taxon>
        <taxon>Corynebacterium</taxon>
    </lineage>
</organism>
<dbReference type="RefSeq" id="WP_052491154.1">
    <property type="nucleotide sequence ID" value="NZ_CP007790.1"/>
</dbReference>
<feature type="region of interest" description="Disordered" evidence="1">
    <location>
        <begin position="97"/>
        <end position="116"/>
    </location>
</feature>
<name>A0A0B6TV35_9CORY</name>
<feature type="signal peptide" evidence="2">
    <location>
        <begin position="1"/>
        <end position="22"/>
    </location>
</feature>
<evidence type="ECO:0000256" key="1">
    <source>
        <dbReference type="SAM" id="MobiDB-lite"/>
    </source>
</evidence>
<protein>
    <submittedName>
        <fullName evidence="3">Putative secreted protein</fullName>
    </submittedName>
</protein>
<evidence type="ECO:0000313" key="4">
    <source>
        <dbReference type="Proteomes" id="UP000031928"/>
    </source>
</evidence>
<keyword evidence="2" id="KW-0732">Signal</keyword>
<proteinExistence type="predicted"/>
<dbReference type="Proteomes" id="UP000031928">
    <property type="component" value="Chromosome"/>
</dbReference>